<feature type="chain" id="PRO_5011570587" description="DUF4960 domain-containing protein" evidence="1">
    <location>
        <begin position="25"/>
        <end position="464"/>
    </location>
</feature>
<dbReference type="Gene3D" id="2.60.40.2340">
    <property type="match status" value="2"/>
</dbReference>
<organism evidence="3 4">
    <name type="scientific">Epilithonimonas hominis</name>
    <dbReference type="NCBI Taxonomy" id="420404"/>
    <lineage>
        <taxon>Bacteria</taxon>
        <taxon>Pseudomonadati</taxon>
        <taxon>Bacteroidota</taxon>
        <taxon>Flavobacteriia</taxon>
        <taxon>Flavobacteriales</taxon>
        <taxon>Weeksellaceae</taxon>
        <taxon>Chryseobacterium group</taxon>
        <taxon>Epilithonimonas</taxon>
    </lineage>
</organism>
<accession>A0A1H6KRY5</accession>
<dbReference type="PROSITE" id="PS51257">
    <property type="entry name" value="PROKAR_LIPOPROTEIN"/>
    <property type="match status" value="1"/>
</dbReference>
<evidence type="ECO:0000313" key="4">
    <source>
        <dbReference type="Proteomes" id="UP000198555"/>
    </source>
</evidence>
<dbReference type="STRING" id="420404.SAMN05421793_1284"/>
<feature type="signal peptide" evidence="1">
    <location>
        <begin position="1"/>
        <end position="24"/>
    </location>
</feature>
<reference evidence="4" key="1">
    <citation type="submission" date="2016-10" db="EMBL/GenBank/DDBJ databases">
        <authorList>
            <person name="Varghese N."/>
            <person name="Submissions S."/>
        </authorList>
    </citation>
    <scope>NUCLEOTIDE SEQUENCE [LARGE SCALE GENOMIC DNA]</scope>
    <source>
        <strain evidence="4">DSM 19326</strain>
    </source>
</reference>
<proteinExistence type="predicted"/>
<dbReference type="InterPro" id="IPR032526">
    <property type="entry name" value="DUF4960"/>
</dbReference>
<protein>
    <recommendedName>
        <fullName evidence="2">DUF4960 domain-containing protein</fullName>
    </recommendedName>
</protein>
<gene>
    <name evidence="3" type="ORF">SAMN05421793_1284</name>
</gene>
<dbReference type="AlphaFoldDB" id="A0A1H6KRY5"/>
<dbReference type="RefSeq" id="WP_089770387.1">
    <property type="nucleotide sequence ID" value="NZ_FNWX01000028.1"/>
</dbReference>
<keyword evidence="1" id="KW-0732">Signal</keyword>
<evidence type="ECO:0000313" key="3">
    <source>
        <dbReference type="EMBL" id="SEH76665.1"/>
    </source>
</evidence>
<feature type="domain" description="DUF4960" evidence="2">
    <location>
        <begin position="207"/>
        <end position="461"/>
    </location>
</feature>
<name>A0A1H6KRY5_9FLAO</name>
<dbReference type="Proteomes" id="UP000198555">
    <property type="component" value="Unassembled WGS sequence"/>
</dbReference>
<dbReference type="EMBL" id="FNWX01000028">
    <property type="protein sequence ID" value="SEH76665.1"/>
    <property type="molecule type" value="Genomic_DNA"/>
</dbReference>
<evidence type="ECO:0000259" key="2">
    <source>
        <dbReference type="Pfam" id="PF16324"/>
    </source>
</evidence>
<keyword evidence="4" id="KW-1185">Reference proteome</keyword>
<sequence length="464" mass="49832">MKTILNKFRTVLMLLISAILIVSCESEMEEGLVTNVSVNVSSFKVNGVSGEIDHKNDKITVTLPYGTAVYAITPTIEIPSGSVISPASGIVQDFTQPIKYRVKNGNIYKDYQVTVQAQVPIISFKINGLSATTNHSNKSILLTMPEGTDLTALQPVIEMASGVSINPASGTTVNFTNPVQFTVSNANLTEIYTAKVTTPVSGPTVAFLGTASTRTGLTNPDEIAASDWLFGNYSGAVYISMNDISNGTANLTGIDVLWWHFDSATALPNDALNANVTSKIKTYLNAGGNILLTGFAAQYVDALGIVPSGKGPNNVFGDFLPNGFVDANNDWGISFKGNETHPVFDGLQTYESGKANFLQKGTFRLNHTAWWFLPEWGGYVNGAGWRNQTGGNNLASEAWDNTLDGRVAVAEFPGGTANKKCITISMGAYDWYNETVNGNPSQPNGFLDNIKKITENSLNYLVTN</sequence>
<evidence type="ECO:0000256" key="1">
    <source>
        <dbReference type="SAM" id="SignalP"/>
    </source>
</evidence>
<dbReference type="Pfam" id="PF16324">
    <property type="entry name" value="DUF4960"/>
    <property type="match status" value="1"/>
</dbReference>